<evidence type="ECO:0000313" key="2">
    <source>
        <dbReference type="Proteomes" id="UP000316714"/>
    </source>
</evidence>
<organism evidence="1 2">
    <name type="scientific">Posidoniimonas corsicana</name>
    <dbReference type="NCBI Taxonomy" id="1938618"/>
    <lineage>
        <taxon>Bacteria</taxon>
        <taxon>Pseudomonadati</taxon>
        <taxon>Planctomycetota</taxon>
        <taxon>Planctomycetia</taxon>
        <taxon>Pirellulales</taxon>
        <taxon>Lacipirellulaceae</taxon>
        <taxon>Posidoniimonas</taxon>
    </lineage>
</organism>
<protein>
    <submittedName>
        <fullName evidence="1">Uncharacterized protein</fullName>
    </submittedName>
</protein>
<dbReference type="Proteomes" id="UP000316714">
    <property type="component" value="Unassembled WGS sequence"/>
</dbReference>
<dbReference type="EMBL" id="SIHJ01000001">
    <property type="protein sequence ID" value="TWT36285.1"/>
    <property type="molecule type" value="Genomic_DNA"/>
</dbReference>
<keyword evidence="2" id="KW-1185">Reference proteome</keyword>
<proteinExistence type="predicted"/>
<name>A0A5C5VF33_9BACT</name>
<comment type="caution">
    <text evidence="1">The sequence shown here is derived from an EMBL/GenBank/DDBJ whole genome shotgun (WGS) entry which is preliminary data.</text>
</comment>
<reference evidence="1 2" key="1">
    <citation type="submission" date="2019-02" db="EMBL/GenBank/DDBJ databases">
        <title>Deep-cultivation of Planctomycetes and their phenomic and genomic characterization uncovers novel biology.</title>
        <authorList>
            <person name="Wiegand S."/>
            <person name="Jogler M."/>
            <person name="Boedeker C."/>
            <person name="Pinto D."/>
            <person name="Vollmers J."/>
            <person name="Rivas-Marin E."/>
            <person name="Kohn T."/>
            <person name="Peeters S.H."/>
            <person name="Heuer A."/>
            <person name="Rast P."/>
            <person name="Oberbeckmann S."/>
            <person name="Bunk B."/>
            <person name="Jeske O."/>
            <person name="Meyerdierks A."/>
            <person name="Storesund J.E."/>
            <person name="Kallscheuer N."/>
            <person name="Luecker S."/>
            <person name="Lage O.M."/>
            <person name="Pohl T."/>
            <person name="Merkel B.J."/>
            <person name="Hornburger P."/>
            <person name="Mueller R.-W."/>
            <person name="Bruemmer F."/>
            <person name="Labrenz M."/>
            <person name="Spormann A.M."/>
            <person name="Op Den Camp H."/>
            <person name="Overmann J."/>
            <person name="Amann R."/>
            <person name="Jetten M.S.M."/>
            <person name="Mascher T."/>
            <person name="Medema M.H."/>
            <person name="Devos D.P."/>
            <person name="Kaster A.-K."/>
            <person name="Ovreas L."/>
            <person name="Rohde M."/>
            <person name="Galperin M.Y."/>
            <person name="Jogler C."/>
        </authorList>
    </citation>
    <scope>NUCLEOTIDE SEQUENCE [LARGE SCALE GENOMIC DNA]</scope>
    <source>
        <strain evidence="1 2">KOR34</strain>
    </source>
</reference>
<dbReference type="RefSeq" id="WP_146563061.1">
    <property type="nucleotide sequence ID" value="NZ_SIHJ01000001.1"/>
</dbReference>
<dbReference type="AlphaFoldDB" id="A0A5C5VF33"/>
<evidence type="ECO:0000313" key="1">
    <source>
        <dbReference type="EMBL" id="TWT36285.1"/>
    </source>
</evidence>
<dbReference type="OrthoDB" id="9873174at2"/>
<sequence>MAKAFRNQTLRAVVVALYALIAGADQGLHYLSPGGSCHGSTADACCADGCRHAESPFLRWRDTQPCPADDGVQQLRSEAPQRLCADCVICQSLRQLVAQPTADSPALVACGLTTPALLGSPAQAELITLGVRAARGPPTPVTDC</sequence>
<gene>
    <name evidence="1" type="ORF">KOR34_11890</name>
</gene>
<accession>A0A5C5VF33</accession>